<keyword evidence="1" id="KW-0812">Transmembrane</keyword>
<dbReference type="Proteomes" id="UP001499959">
    <property type="component" value="Unassembled WGS sequence"/>
</dbReference>
<keyword evidence="1" id="KW-0472">Membrane</keyword>
<organism evidence="2 3">
    <name type="scientific">Lysobacter hankyongensis</name>
    <dbReference type="NCBI Taxonomy" id="1176535"/>
    <lineage>
        <taxon>Bacteria</taxon>
        <taxon>Pseudomonadati</taxon>
        <taxon>Pseudomonadota</taxon>
        <taxon>Gammaproteobacteria</taxon>
        <taxon>Lysobacterales</taxon>
        <taxon>Lysobacteraceae</taxon>
        <taxon>Lysobacter</taxon>
    </lineage>
</organism>
<dbReference type="Gene3D" id="3.90.70.10">
    <property type="entry name" value="Cysteine proteinases"/>
    <property type="match status" value="1"/>
</dbReference>
<keyword evidence="3" id="KW-1185">Reference proteome</keyword>
<reference evidence="3" key="1">
    <citation type="journal article" date="2019" name="Int. J. Syst. Evol. Microbiol.">
        <title>The Global Catalogue of Microorganisms (GCM) 10K type strain sequencing project: providing services to taxonomists for standard genome sequencing and annotation.</title>
        <authorList>
            <consortium name="The Broad Institute Genomics Platform"/>
            <consortium name="The Broad Institute Genome Sequencing Center for Infectious Disease"/>
            <person name="Wu L."/>
            <person name="Ma J."/>
        </authorList>
    </citation>
    <scope>NUCLEOTIDE SEQUENCE [LARGE SCALE GENOMIC DNA]</scope>
    <source>
        <strain evidence="3">JCM 18204</strain>
    </source>
</reference>
<protein>
    <recommendedName>
        <fullName evidence="4">Peptidase C39-like domain-containing protein</fullName>
    </recommendedName>
</protein>
<dbReference type="EMBL" id="BAABJE010000021">
    <property type="protein sequence ID" value="GAA4804549.1"/>
    <property type="molecule type" value="Genomic_DNA"/>
</dbReference>
<evidence type="ECO:0000313" key="3">
    <source>
        <dbReference type="Proteomes" id="UP001499959"/>
    </source>
</evidence>
<keyword evidence="1" id="KW-1133">Transmembrane helix</keyword>
<evidence type="ECO:0000256" key="1">
    <source>
        <dbReference type="SAM" id="Phobius"/>
    </source>
</evidence>
<feature type="transmembrane region" description="Helical" evidence="1">
    <location>
        <begin position="43"/>
        <end position="68"/>
    </location>
</feature>
<evidence type="ECO:0008006" key="4">
    <source>
        <dbReference type="Google" id="ProtNLM"/>
    </source>
</evidence>
<proteinExistence type="predicted"/>
<comment type="caution">
    <text evidence="2">The sequence shown here is derived from an EMBL/GenBank/DDBJ whole genome shotgun (WGS) entry which is preliminary data.</text>
</comment>
<sequence>MSVSKNDANTFRPYNPNEAIGSTTPSLPYIPPVKGGCNTMAMIIMIVIAIVVTVVTYGAASGAVWGALGTVGTSVGATAAAGAVAAAAGSIVSQGIGSLAGVASFSWRQVGVDALAGAITAGAGVWLKSGGSAPMFAKSAAETAKKATWLTKLGSAMGGSGKLTTLGRVTQGVVGYAANVAANAAFNRDTGFSWNAMAASVVGSYASAKLGGRLTFLEGGDSSGSFFKDFSGNLIHGAVGATARRMMGLGRQDWGGIAANAFGSAVGNALGGAILKGVHDTRDYNFMREELSKRPGGYKIDPSLSWQEAYEQMGRDYNQAFTPQLGSGQLMSGADASSEVDGAPPVPAVSEHLSVGGISSDAGVDGAVVGRESMPRRMYRQSVAKAEDDVRRDKYGRPYAEGAALDQLMKIDVYARKHRDFADWSAQAVLDYVYPRYYKTENPWAIDQVLDAVAVRAEISKEDRGFYLAAHIMSRGGGQMFSKEYWDRFNREGRTITYPTRYSAGDLAWRNEPVNRLLNTIGETLVPWPYERERRNRGDWQSPPLNKWFSAGGKMGGNAFFDTINSIPVPDEDGGWMEPRTDPVFEFDNEEIDAAAALGVAAVPATILGGEFTAVRTLATANRLDNYYDLRHIRSWGDLGVPGVTYSLERGGQGLATLKYLDGVELKPYVSSELLLGQSVVYSCGAASCRMAAGLYDVPEAYVRSALGTTENGTRFANMPEGLRMLGFDGTATYIEDASADYLANASRNGSRSVVSVWQGADESHAIVLDGISDGMAYIRDPWPNGMGSSYAIPVDHLERAMTGRAVVITPKIE</sequence>
<name>A0ABP9C3Q0_9GAMM</name>
<gene>
    <name evidence="2" type="ORF">GCM10023307_33990</name>
</gene>
<accession>A0ABP9C3Q0</accession>
<evidence type="ECO:0000313" key="2">
    <source>
        <dbReference type="EMBL" id="GAA4804549.1"/>
    </source>
</evidence>